<name>A0A6J5L1X1_9CAUD</name>
<organism evidence="2">
    <name type="scientific">uncultured Caudovirales phage</name>
    <dbReference type="NCBI Taxonomy" id="2100421"/>
    <lineage>
        <taxon>Viruses</taxon>
        <taxon>Duplodnaviria</taxon>
        <taxon>Heunggongvirae</taxon>
        <taxon>Uroviricota</taxon>
        <taxon>Caudoviricetes</taxon>
        <taxon>Peduoviridae</taxon>
        <taxon>Maltschvirus</taxon>
        <taxon>Maltschvirus maltsch</taxon>
    </lineage>
</organism>
<protein>
    <submittedName>
        <fullName evidence="2">Uncharacterized protein</fullName>
    </submittedName>
</protein>
<feature type="compositionally biased region" description="Polar residues" evidence="1">
    <location>
        <begin position="72"/>
        <end position="83"/>
    </location>
</feature>
<evidence type="ECO:0000256" key="1">
    <source>
        <dbReference type="SAM" id="MobiDB-lite"/>
    </source>
</evidence>
<feature type="compositionally biased region" description="Polar residues" evidence="1">
    <location>
        <begin position="39"/>
        <end position="56"/>
    </location>
</feature>
<evidence type="ECO:0000313" key="2">
    <source>
        <dbReference type="EMBL" id="CAB4127645.1"/>
    </source>
</evidence>
<evidence type="ECO:0000313" key="3">
    <source>
        <dbReference type="EMBL" id="CAB5212391.1"/>
    </source>
</evidence>
<accession>A0A6J5L1X1</accession>
<dbReference type="EMBL" id="LR796212">
    <property type="protein sequence ID" value="CAB4127645.1"/>
    <property type="molecule type" value="Genomic_DNA"/>
</dbReference>
<proteinExistence type="predicted"/>
<sequence>MKTTQGVIGVPTTDTMNHKQSGKYAYNQHSGVCNEDTGHNQSQMPNRKGNHSTLSASRVPPVGASAKERGTRSWTPSSGQNYVGNPDKIQERQGYNRVGNKD</sequence>
<reference evidence="2" key="1">
    <citation type="submission" date="2020-04" db="EMBL/GenBank/DDBJ databases">
        <authorList>
            <person name="Chiriac C."/>
            <person name="Salcher M."/>
            <person name="Ghai R."/>
            <person name="Kavagutti S V."/>
        </authorList>
    </citation>
    <scope>NUCLEOTIDE SEQUENCE</scope>
</reference>
<feature type="region of interest" description="Disordered" evidence="1">
    <location>
        <begin position="1"/>
        <end position="102"/>
    </location>
</feature>
<dbReference type="EMBL" id="LR798239">
    <property type="protein sequence ID" value="CAB5212391.1"/>
    <property type="molecule type" value="Genomic_DNA"/>
</dbReference>
<gene>
    <name evidence="3" type="ORF">UFOVP186_10</name>
    <name evidence="2" type="ORF">UFOVP94_33</name>
</gene>
<feature type="compositionally biased region" description="Polar residues" evidence="1">
    <location>
        <begin position="1"/>
        <end position="19"/>
    </location>
</feature>